<dbReference type="SUPFAM" id="SSF56300">
    <property type="entry name" value="Metallo-dependent phosphatases"/>
    <property type="match status" value="1"/>
</dbReference>
<evidence type="ECO:0000313" key="2">
    <source>
        <dbReference type="EMBL" id="OOM76693.1"/>
    </source>
</evidence>
<dbReference type="InterPro" id="IPR029052">
    <property type="entry name" value="Metallo-depent_PP-like"/>
</dbReference>
<dbReference type="EMBL" id="LZZM01000167">
    <property type="protein sequence ID" value="OOM76693.1"/>
    <property type="molecule type" value="Genomic_DNA"/>
</dbReference>
<dbReference type="Gene3D" id="3.60.21.10">
    <property type="match status" value="1"/>
</dbReference>
<feature type="domain" description="Calcineurin-like phosphoesterase" evidence="1">
    <location>
        <begin position="1"/>
        <end position="208"/>
    </location>
</feature>
<gene>
    <name evidence="2" type="primary">cpdA_1</name>
    <name evidence="2" type="ORF">CLPUN_26330</name>
</gene>
<reference evidence="2 3" key="1">
    <citation type="submission" date="2016-05" db="EMBL/GenBank/DDBJ databases">
        <title>Microbial solvent formation.</title>
        <authorList>
            <person name="Poehlein A."/>
            <person name="Montoya Solano J.D."/>
            <person name="Flitsch S."/>
            <person name="Krabben P."/>
            <person name="Duerre P."/>
            <person name="Daniel R."/>
        </authorList>
    </citation>
    <scope>NUCLEOTIDE SEQUENCE [LARGE SCALE GENOMIC DNA]</scope>
    <source>
        <strain evidence="2 3">DSM 2619</strain>
    </source>
</reference>
<dbReference type="STRING" id="29367.CLPUN_26330"/>
<comment type="caution">
    <text evidence="2">The sequence shown here is derived from an EMBL/GenBank/DDBJ whole genome shotgun (WGS) entry which is preliminary data.</text>
</comment>
<dbReference type="Proteomes" id="UP000190890">
    <property type="component" value="Unassembled WGS sequence"/>
</dbReference>
<dbReference type="EC" id="3.1.4.17" evidence="2"/>
<proteinExistence type="predicted"/>
<sequence>MRFLILSDSKGKENGINKKILIKLLNESCKLTPRADFIVLGGDNIAGSSIDNVLVDQLQTLRDLIEKYYPGIPLIPVVGNHEVNNEPKDDNCERIFRRIYNDMLPNTYLDGYNKTVFYVDYEDVRLIILNAFHFNEINKIEKRQLSWFKEVASADVKNKIVFVHSPAFPTGAHYGHCLDLYPQNRDAFWRIVHDYNIDLVFSGHEHNYSRRKIQYEKSIYQVITGGSGETLRDKFKDKKGIIIAPIAKYHFVVVDIIASGIEVSSISSKGKLLDKFKIDKDNAD</sequence>
<dbReference type="PANTHER" id="PTHR43143">
    <property type="entry name" value="METALLOPHOSPHOESTERASE, CALCINEURIN SUPERFAMILY"/>
    <property type="match status" value="1"/>
</dbReference>
<dbReference type="RefSeq" id="WP_077847741.1">
    <property type="nucleotide sequence ID" value="NZ_LZZM01000167.1"/>
</dbReference>
<organism evidence="2 3">
    <name type="scientific">Clostridium puniceum</name>
    <dbReference type="NCBI Taxonomy" id="29367"/>
    <lineage>
        <taxon>Bacteria</taxon>
        <taxon>Bacillati</taxon>
        <taxon>Bacillota</taxon>
        <taxon>Clostridia</taxon>
        <taxon>Eubacteriales</taxon>
        <taxon>Clostridiaceae</taxon>
        <taxon>Clostridium</taxon>
    </lineage>
</organism>
<dbReference type="PANTHER" id="PTHR43143:SF1">
    <property type="entry name" value="SERINE_THREONINE-PROTEIN PHOSPHATASE CPPED1"/>
    <property type="match status" value="1"/>
</dbReference>
<evidence type="ECO:0000313" key="3">
    <source>
        <dbReference type="Proteomes" id="UP000190890"/>
    </source>
</evidence>
<dbReference type="InterPro" id="IPR004843">
    <property type="entry name" value="Calcineurin-like_PHP"/>
</dbReference>
<dbReference type="OrthoDB" id="9809781at2"/>
<keyword evidence="2" id="KW-0378">Hydrolase</keyword>
<protein>
    <submittedName>
        <fullName evidence="2">3',5'-cyclic adenosine monophosphate phosphodiesterase CpdA</fullName>
        <ecNumber evidence="2">3.1.4.17</ecNumber>
    </submittedName>
</protein>
<dbReference type="Pfam" id="PF00149">
    <property type="entry name" value="Metallophos"/>
    <property type="match status" value="1"/>
</dbReference>
<name>A0A1S8TFW8_9CLOT</name>
<accession>A0A1S8TFW8</accession>
<dbReference type="InterPro" id="IPR051918">
    <property type="entry name" value="STPP_CPPED1"/>
</dbReference>
<dbReference type="AlphaFoldDB" id="A0A1S8TFW8"/>
<dbReference type="GO" id="GO:0004114">
    <property type="term" value="F:3',5'-cyclic-nucleotide phosphodiesterase activity"/>
    <property type="evidence" value="ECO:0007669"/>
    <property type="project" value="UniProtKB-EC"/>
</dbReference>
<keyword evidence="3" id="KW-1185">Reference proteome</keyword>
<evidence type="ECO:0000259" key="1">
    <source>
        <dbReference type="Pfam" id="PF00149"/>
    </source>
</evidence>